<dbReference type="RefSeq" id="XP_073901547.1">
    <property type="nucleotide sequence ID" value="XM_074045446.1"/>
</dbReference>
<feature type="transmembrane region" description="Helical" evidence="1">
    <location>
        <begin position="135"/>
        <end position="155"/>
    </location>
</feature>
<evidence type="ECO:0000313" key="2">
    <source>
        <dbReference type="Ensembl" id="ENSCCNP00000027339.1"/>
    </source>
</evidence>
<evidence type="ECO:0000256" key="1">
    <source>
        <dbReference type="SAM" id="Phobius"/>
    </source>
</evidence>
<dbReference type="OrthoDB" id="9947088at2759"/>
<dbReference type="CTD" id="284021"/>
<dbReference type="Ensembl" id="ENSCCNT00000034618.1">
    <property type="protein sequence ID" value="ENSCCNP00000027339.1"/>
    <property type="gene ID" value="ENSCCNG00000026457.1"/>
</dbReference>
<gene>
    <name evidence="2 4" type="primary">Milr1</name>
</gene>
<dbReference type="Proteomes" id="UP001732720">
    <property type="component" value="Chromosome 11"/>
</dbReference>
<evidence type="ECO:0000313" key="3">
    <source>
        <dbReference type="Proteomes" id="UP001732720"/>
    </source>
</evidence>
<accession>A0A8B7VRM0</accession>
<dbReference type="InterPro" id="IPR013783">
    <property type="entry name" value="Ig-like_fold"/>
</dbReference>
<keyword evidence="1" id="KW-0472">Membrane</keyword>
<name>A0A8B7VRM0_CASCN</name>
<dbReference type="AlphaFoldDB" id="A0A8B7VRM0"/>
<proteinExistence type="predicted"/>
<reference evidence="4" key="2">
    <citation type="submission" date="2025-04" db="UniProtKB">
        <authorList>
            <consortium name="RefSeq"/>
        </authorList>
    </citation>
    <scope>IDENTIFICATION</scope>
    <source>
        <tissue evidence="4">Leukocyte</tissue>
    </source>
</reference>
<keyword evidence="1" id="KW-1133">Transmembrane helix</keyword>
<dbReference type="GeneID" id="109695662"/>
<protein>
    <submittedName>
        <fullName evidence="4">Allergin-1</fullName>
    </submittedName>
</protein>
<dbReference type="RefSeq" id="XP_020033904.1">
    <property type="nucleotide sequence ID" value="XM_020178315.1"/>
</dbReference>
<dbReference type="Gene3D" id="2.60.40.10">
    <property type="entry name" value="Immunoglobulins"/>
    <property type="match status" value="1"/>
</dbReference>
<evidence type="ECO:0000313" key="4">
    <source>
        <dbReference type="RefSeq" id="XP_020033904.1"/>
    </source>
</evidence>
<keyword evidence="3" id="KW-1185">Reference proteome</keyword>
<keyword evidence="1" id="KW-0812">Transmembrane</keyword>
<sequence>MWSHLNTLFFGGIFPFVTFLTAAWDCEIMSRRNEFSAPTLSSNTSTASIGQNVSLFCSNKNKTVETIYSLFLHKKHLAKKEGQGKPVIFNIRISKASESGPYKCKAQVSNCSKYSSEFNFTLADGDSCPLCLPMLLIPVLLLMLLATILILIFCIRPKYKARKAMRENRPKSPGDLPMEGELYANICKAGTGHFQEIHYATPVFQEGPREQEACHNCKTGYVYSELLMKCKETDSISV</sequence>
<reference evidence="2" key="1">
    <citation type="submission" date="2023-09" db="UniProtKB">
        <authorList>
            <consortium name="Ensembl"/>
        </authorList>
    </citation>
    <scope>IDENTIFICATION</scope>
</reference>
<organism evidence="4">
    <name type="scientific">Castor canadensis</name>
    <name type="common">American beaver</name>
    <dbReference type="NCBI Taxonomy" id="51338"/>
    <lineage>
        <taxon>Eukaryota</taxon>
        <taxon>Metazoa</taxon>
        <taxon>Chordata</taxon>
        <taxon>Craniata</taxon>
        <taxon>Vertebrata</taxon>
        <taxon>Euteleostomi</taxon>
        <taxon>Mammalia</taxon>
        <taxon>Eutheria</taxon>
        <taxon>Euarchontoglires</taxon>
        <taxon>Glires</taxon>
        <taxon>Rodentia</taxon>
        <taxon>Castorimorpha</taxon>
        <taxon>Castoridae</taxon>
        <taxon>Castor</taxon>
    </lineage>
</organism>
<dbReference type="KEGG" id="ccan:109695662"/>